<keyword evidence="2" id="KW-1185">Reference proteome</keyword>
<evidence type="ECO:0000313" key="1">
    <source>
        <dbReference type="EMBL" id="CAI0643388.1"/>
    </source>
</evidence>
<proteinExistence type="predicted"/>
<protein>
    <submittedName>
        <fullName evidence="1">Uncharacterized protein</fullName>
    </submittedName>
</protein>
<organism evidence="1 2">
    <name type="scientific">Colletotrichum noveboracense</name>
    <dbReference type="NCBI Taxonomy" id="2664923"/>
    <lineage>
        <taxon>Eukaryota</taxon>
        <taxon>Fungi</taxon>
        <taxon>Dikarya</taxon>
        <taxon>Ascomycota</taxon>
        <taxon>Pezizomycotina</taxon>
        <taxon>Sordariomycetes</taxon>
        <taxon>Hypocreomycetidae</taxon>
        <taxon>Glomerellales</taxon>
        <taxon>Glomerellaceae</taxon>
        <taxon>Colletotrichum</taxon>
        <taxon>Colletotrichum gloeosporioides species complex</taxon>
    </lineage>
</organism>
<accession>A0A9W4RJ27</accession>
<gene>
    <name evidence="1" type="ORF">CGXH109_LOCUS25025</name>
</gene>
<dbReference type="Proteomes" id="UP001152533">
    <property type="component" value="Unassembled WGS sequence"/>
</dbReference>
<comment type="caution">
    <text evidence="1">The sequence shown here is derived from an EMBL/GenBank/DDBJ whole genome shotgun (WGS) entry which is preliminary data.</text>
</comment>
<name>A0A9W4RJ27_9PEZI</name>
<evidence type="ECO:0000313" key="2">
    <source>
        <dbReference type="Proteomes" id="UP001152533"/>
    </source>
</evidence>
<dbReference type="EMBL" id="CAMGZC010000103">
    <property type="protein sequence ID" value="CAI0643388.1"/>
    <property type="molecule type" value="Genomic_DNA"/>
</dbReference>
<reference evidence="1" key="1">
    <citation type="submission" date="2022-08" db="EMBL/GenBank/DDBJ databases">
        <authorList>
            <person name="Giroux E."/>
            <person name="Giroux E."/>
        </authorList>
    </citation>
    <scope>NUCLEOTIDE SEQUENCE</scope>
    <source>
        <strain evidence="1">H1091258</strain>
    </source>
</reference>
<sequence length="193" mass="22210">MAVCCFAAGRLNDGIFIPCGLHNLRAEASLKSTESYDAAMRVIPKELPEVSDWYSLMKAKSLLASACLHNEHLKGRYSMEKTMSLCRWAAVSMTKRIERRAWTNTRSKSEERLFWGSYQHYQHLAKMFGFISRHRQAKAAVQYPSEVCDDTDITPNGIQQRPTEATSFVQGWNFCTDLYRILEQIDACSRRDR</sequence>
<dbReference type="AlphaFoldDB" id="A0A9W4RJ27"/>